<dbReference type="Proteomes" id="UP001180020">
    <property type="component" value="Unassembled WGS sequence"/>
</dbReference>
<keyword evidence="3" id="KW-1185">Reference proteome</keyword>
<gene>
    <name evidence="2" type="ORF">QJS10_CPA01g01204</name>
</gene>
<evidence type="ECO:0000313" key="2">
    <source>
        <dbReference type="EMBL" id="KAK1325982.1"/>
    </source>
</evidence>
<organism evidence="2 3">
    <name type="scientific">Acorus calamus</name>
    <name type="common">Sweet flag</name>
    <dbReference type="NCBI Taxonomy" id="4465"/>
    <lineage>
        <taxon>Eukaryota</taxon>
        <taxon>Viridiplantae</taxon>
        <taxon>Streptophyta</taxon>
        <taxon>Embryophyta</taxon>
        <taxon>Tracheophyta</taxon>
        <taxon>Spermatophyta</taxon>
        <taxon>Magnoliopsida</taxon>
        <taxon>Liliopsida</taxon>
        <taxon>Acoraceae</taxon>
        <taxon>Acorus</taxon>
    </lineage>
</organism>
<evidence type="ECO:0000313" key="3">
    <source>
        <dbReference type="Proteomes" id="UP001180020"/>
    </source>
</evidence>
<keyword evidence="1" id="KW-0812">Transmembrane</keyword>
<name>A0AAV9FKJ4_ACOCL</name>
<reference evidence="2" key="2">
    <citation type="submission" date="2023-06" db="EMBL/GenBank/DDBJ databases">
        <authorList>
            <person name="Ma L."/>
            <person name="Liu K.-W."/>
            <person name="Li Z."/>
            <person name="Hsiao Y.-Y."/>
            <person name="Qi Y."/>
            <person name="Fu T."/>
            <person name="Tang G."/>
            <person name="Zhang D."/>
            <person name="Sun W.-H."/>
            <person name="Liu D.-K."/>
            <person name="Li Y."/>
            <person name="Chen G.-Z."/>
            <person name="Liu X.-D."/>
            <person name="Liao X.-Y."/>
            <person name="Jiang Y.-T."/>
            <person name="Yu X."/>
            <person name="Hao Y."/>
            <person name="Huang J."/>
            <person name="Zhao X.-W."/>
            <person name="Ke S."/>
            <person name="Chen Y.-Y."/>
            <person name="Wu W.-L."/>
            <person name="Hsu J.-L."/>
            <person name="Lin Y.-F."/>
            <person name="Huang M.-D."/>
            <person name="Li C.-Y."/>
            <person name="Huang L."/>
            <person name="Wang Z.-W."/>
            <person name="Zhao X."/>
            <person name="Zhong W.-Y."/>
            <person name="Peng D.-H."/>
            <person name="Ahmad S."/>
            <person name="Lan S."/>
            <person name="Zhang J.-S."/>
            <person name="Tsai W.-C."/>
            <person name="Van De Peer Y."/>
            <person name="Liu Z.-J."/>
        </authorList>
    </citation>
    <scope>NUCLEOTIDE SEQUENCE</scope>
    <source>
        <strain evidence="2">CP</strain>
        <tissue evidence="2">Leaves</tissue>
    </source>
</reference>
<comment type="caution">
    <text evidence="2">The sequence shown here is derived from an EMBL/GenBank/DDBJ whole genome shotgun (WGS) entry which is preliminary data.</text>
</comment>
<dbReference type="PANTHER" id="PTHR35490:SF2">
    <property type="entry name" value="BACTERIOPHAGE N4 ADSORPTION B PROTEIN"/>
    <property type="match status" value="1"/>
</dbReference>
<protein>
    <submittedName>
        <fullName evidence="2">Uncharacterized protein</fullName>
    </submittedName>
</protein>
<dbReference type="AlphaFoldDB" id="A0AAV9FKJ4"/>
<accession>A0AAV9FKJ4</accession>
<sequence>MARKRRHTRKRRQKWIWGSIGVATVLSVGVLTWPYLLTKTSDSGSCEADNAVVDVDHE</sequence>
<dbReference type="PANTHER" id="PTHR35490">
    <property type="entry name" value="BACTERIOPHAGE N4 ADSORPTION B PROTEIN"/>
    <property type="match status" value="1"/>
</dbReference>
<keyword evidence="1" id="KW-1133">Transmembrane helix</keyword>
<dbReference type="EMBL" id="JAUJYO010000001">
    <property type="protein sequence ID" value="KAK1325982.1"/>
    <property type="molecule type" value="Genomic_DNA"/>
</dbReference>
<feature type="transmembrane region" description="Helical" evidence="1">
    <location>
        <begin position="15"/>
        <end position="36"/>
    </location>
</feature>
<proteinExistence type="predicted"/>
<reference evidence="2" key="1">
    <citation type="journal article" date="2023" name="Nat. Commun.">
        <title>Diploid and tetraploid genomes of Acorus and the evolution of monocots.</title>
        <authorList>
            <person name="Ma L."/>
            <person name="Liu K.W."/>
            <person name="Li Z."/>
            <person name="Hsiao Y.Y."/>
            <person name="Qi Y."/>
            <person name="Fu T."/>
            <person name="Tang G.D."/>
            <person name="Zhang D."/>
            <person name="Sun W.H."/>
            <person name="Liu D.K."/>
            <person name="Li Y."/>
            <person name="Chen G.Z."/>
            <person name="Liu X.D."/>
            <person name="Liao X.Y."/>
            <person name="Jiang Y.T."/>
            <person name="Yu X."/>
            <person name="Hao Y."/>
            <person name="Huang J."/>
            <person name="Zhao X.W."/>
            <person name="Ke S."/>
            <person name="Chen Y.Y."/>
            <person name="Wu W.L."/>
            <person name="Hsu J.L."/>
            <person name="Lin Y.F."/>
            <person name="Huang M.D."/>
            <person name="Li C.Y."/>
            <person name="Huang L."/>
            <person name="Wang Z.W."/>
            <person name="Zhao X."/>
            <person name="Zhong W.Y."/>
            <person name="Peng D.H."/>
            <person name="Ahmad S."/>
            <person name="Lan S."/>
            <person name="Zhang J.S."/>
            <person name="Tsai W.C."/>
            <person name="Van de Peer Y."/>
            <person name="Liu Z.J."/>
        </authorList>
    </citation>
    <scope>NUCLEOTIDE SEQUENCE</scope>
    <source>
        <strain evidence="2">CP</strain>
    </source>
</reference>
<evidence type="ECO:0000256" key="1">
    <source>
        <dbReference type="SAM" id="Phobius"/>
    </source>
</evidence>
<keyword evidence="1" id="KW-0472">Membrane</keyword>